<name>A0A6J4RQC1_9ACTN</name>
<dbReference type="AlphaFoldDB" id="A0A6J4RQC1"/>
<evidence type="ECO:0000313" key="2">
    <source>
        <dbReference type="EMBL" id="CAA9474847.1"/>
    </source>
</evidence>
<accession>A0A6J4RQC1</accession>
<gene>
    <name evidence="2" type="ORF">AVDCRST_MAG67-461</name>
</gene>
<organism evidence="2">
    <name type="scientific">uncultured Solirubrobacteraceae bacterium</name>
    <dbReference type="NCBI Taxonomy" id="1162706"/>
    <lineage>
        <taxon>Bacteria</taxon>
        <taxon>Bacillati</taxon>
        <taxon>Actinomycetota</taxon>
        <taxon>Thermoleophilia</taxon>
        <taxon>Solirubrobacterales</taxon>
        <taxon>Solirubrobacteraceae</taxon>
        <taxon>environmental samples</taxon>
    </lineage>
</organism>
<feature type="region of interest" description="Disordered" evidence="1">
    <location>
        <begin position="23"/>
        <end position="56"/>
    </location>
</feature>
<reference evidence="2" key="1">
    <citation type="submission" date="2020-02" db="EMBL/GenBank/DDBJ databases">
        <authorList>
            <person name="Meier V. D."/>
        </authorList>
    </citation>
    <scope>NUCLEOTIDE SEQUENCE</scope>
    <source>
        <strain evidence="2">AVDCRST_MAG67</strain>
    </source>
</reference>
<dbReference type="EMBL" id="CADCVQ010000017">
    <property type="protein sequence ID" value="CAA9474847.1"/>
    <property type="molecule type" value="Genomic_DNA"/>
</dbReference>
<dbReference type="PROSITE" id="PS51257">
    <property type="entry name" value="PROKAR_LIPOPROTEIN"/>
    <property type="match status" value="1"/>
</dbReference>
<evidence type="ECO:0000256" key="1">
    <source>
        <dbReference type="SAM" id="MobiDB-lite"/>
    </source>
</evidence>
<sequence>MHRNRVALAVLVITGLIATGCGSDDDTERNSAGQSGAAEVEKDDKAKPKRKSRRAQMVQCIEDEIGSDVKSDGGPHNLSVKGADGKRQAIIVIHDDAAAARKGVARTLGTGRNAVTFGRAEFIRYAASDTEAGVIVNCVALQYNPAQRR</sequence>
<protein>
    <submittedName>
        <fullName evidence="2">Uncharacterized protein</fullName>
    </submittedName>
</protein>
<proteinExistence type="predicted"/>